<keyword evidence="3" id="KW-0808">Transferase</keyword>
<evidence type="ECO:0000313" key="3">
    <source>
        <dbReference type="EMBL" id="NES28930.1"/>
    </source>
</evidence>
<keyword evidence="5" id="KW-1185">Reference proteome</keyword>
<dbReference type="CDD" id="cd02440">
    <property type="entry name" value="AdoMet_MTases"/>
    <property type="match status" value="1"/>
</dbReference>
<dbReference type="Gene3D" id="3.40.50.150">
    <property type="entry name" value="Vaccinia Virus protein VP39"/>
    <property type="match status" value="1"/>
</dbReference>
<dbReference type="InterPro" id="IPR029063">
    <property type="entry name" value="SAM-dependent_MTases_sf"/>
</dbReference>
<feature type="region of interest" description="Disordered" evidence="1">
    <location>
        <begin position="125"/>
        <end position="155"/>
    </location>
</feature>
<dbReference type="EMBL" id="JAAHBZ010000005">
    <property type="protein sequence ID" value="NES28930.1"/>
    <property type="molecule type" value="Genomic_DNA"/>
</dbReference>
<dbReference type="Pfam" id="PF13649">
    <property type="entry name" value="Methyltransf_25"/>
    <property type="match status" value="1"/>
</dbReference>
<evidence type="ECO:0000313" key="4">
    <source>
        <dbReference type="EMBL" id="QGL49048.1"/>
    </source>
</evidence>
<reference evidence="3 6" key="2">
    <citation type="submission" date="2020-02" db="EMBL/GenBank/DDBJ databases">
        <title>WGS of Micromonospora spp. isolated from hot spring.</title>
        <authorList>
            <person name="Thawai C."/>
        </authorList>
    </citation>
    <scope>NUCLEOTIDE SEQUENCE [LARGE SCALE GENOMIC DNA]</scope>
    <source>
        <strain evidence="3 6">TMS7</strain>
    </source>
</reference>
<dbReference type="InterPro" id="IPR041698">
    <property type="entry name" value="Methyltransf_25"/>
</dbReference>
<feature type="domain" description="Methyltransferase" evidence="2">
    <location>
        <begin position="71"/>
        <end position="112"/>
    </location>
</feature>
<evidence type="ECO:0000313" key="6">
    <source>
        <dbReference type="Proteomes" id="UP000477779"/>
    </source>
</evidence>
<evidence type="ECO:0000313" key="5">
    <source>
        <dbReference type="Proteomes" id="UP000402241"/>
    </source>
</evidence>
<organism evidence="3 6">
    <name type="scientific">Micromonospora terminaliae</name>
    <dbReference type="NCBI Taxonomy" id="1914461"/>
    <lineage>
        <taxon>Bacteria</taxon>
        <taxon>Bacillati</taxon>
        <taxon>Actinomycetota</taxon>
        <taxon>Actinomycetes</taxon>
        <taxon>Micromonosporales</taxon>
        <taxon>Micromonosporaceae</taxon>
        <taxon>Micromonospora</taxon>
    </lineage>
</organism>
<keyword evidence="3" id="KW-0489">Methyltransferase</keyword>
<proteinExistence type="predicted"/>
<evidence type="ECO:0000256" key="1">
    <source>
        <dbReference type="SAM" id="MobiDB-lite"/>
    </source>
</evidence>
<dbReference type="Proteomes" id="UP000477779">
    <property type="component" value="Unassembled WGS sequence"/>
</dbReference>
<sequence>MSGGYVAADRAAARYGRGVTERAHLTETRAAYDTVAADYAALVPTKLSELPLDRALLGAFAELARATGGVVADLGCGPGHVTAHLAALGVDAFGVDLSPRMVALARRAYPELRFAVLRPAGGDRGVARGGGPSGHREHLAGAGGGQASGGVPVRA</sequence>
<accession>A0AAJ2ZEZ1</accession>
<gene>
    <name evidence="3" type="ORF">G3561_15425</name>
    <name evidence="4" type="ORF">GCE86_19750</name>
</gene>
<reference evidence="4 5" key="1">
    <citation type="submission" date="2019-10" db="EMBL/GenBank/DDBJ databases">
        <title>Genome Sequence of Micromonospora terminaliae DSM 101760.</title>
        <authorList>
            <person name="Guo L."/>
        </authorList>
    </citation>
    <scope>NUCLEOTIDE SEQUENCE [LARGE SCALE GENOMIC DNA]</scope>
    <source>
        <strain evidence="4 5">DSM 101760</strain>
    </source>
</reference>
<dbReference type="Proteomes" id="UP000402241">
    <property type="component" value="Chromosome"/>
</dbReference>
<name>A0AAJ2ZEZ1_9ACTN</name>
<protein>
    <submittedName>
        <fullName evidence="3">Methyltransferase domain-containing protein</fullName>
    </submittedName>
</protein>
<dbReference type="GO" id="GO:0008168">
    <property type="term" value="F:methyltransferase activity"/>
    <property type="evidence" value="ECO:0007669"/>
    <property type="project" value="UniProtKB-KW"/>
</dbReference>
<evidence type="ECO:0000259" key="2">
    <source>
        <dbReference type="Pfam" id="PF13649"/>
    </source>
</evidence>
<dbReference type="EMBL" id="CP045309">
    <property type="protein sequence ID" value="QGL49048.1"/>
    <property type="molecule type" value="Genomic_DNA"/>
</dbReference>
<dbReference type="SUPFAM" id="SSF53335">
    <property type="entry name" value="S-adenosyl-L-methionine-dependent methyltransferases"/>
    <property type="match status" value="1"/>
</dbReference>
<dbReference type="AlphaFoldDB" id="A0AAJ2ZEZ1"/>
<dbReference type="GO" id="GO:0032259">
    <property type="term" value="P:methylation"/>
    <property type="evidence" value="ECO:0007669"/>
    <property type="project" value="UniProtKB-KW"/>
</dbReference>